<accession>A0ACD5WJ11</accession>
<protein>
    <submittedName>
        <fullName evidence="1">Uncharacterized protein</fullName>
    </submittedName>
</protein>
<reference evidence="1" key="2">
    <citation type="submission" date="2025-09" db="UniProtKB">
        <authorList>
            <consortium name="EnsemblPlants"/>
        </authorList>
    </citation>
    <scope>IDENTIFICATION</scope>
</reference>
<sequence>MKDLRHVPFFLLSCTCLLLCAATPVRADIRREAEALVNWKASLAGSHESLGSWSLANSTRLCKWTHILCNSDGHISKLDLSGASLNGTLDRFDFWAFPHLEFLDLSQNDLYGIIPPGIGNLTSLVELYIFNNSLRGAIPRSIGQLKHLAVLELSYLELDGSLPEEIGNMTSLEVLYISSTTLTGSIPLTIGMLVKLQVLWLDNNNLTGSIPMEIGNMTELQDIYSPRNNLEGQLPGTISHLIKLQYFHLFENQLRGNIIPELWNSSFLETVDIEKNNFSGLFPSSICIGGAMHLVIAGYNGFTGIQPWTFRNCTTLHAIDFTENNIAADLRDYFDEHPGQLRVMDFSQNQLYGTLLTNWGEVFLCNFTYLKLLDLSNNALHGALSKCFWDMPSLSFIDLSSNSFTGVVPSSRTCKDSLNYLHLANNHFKGAFPLAIKKCRNLITLDLGGNNFSGTIPSWISKSLPGLKFLRLSSNMFEDDFTNFTGMSHEQGDIDYVDAGYYTHLEQIQIVWKNVDHIYIIMIAGMAGIDLSGNLLSQEIPGGLTTLLELRYLNLSGNHLSGCIPEYIGNLLLLESLDLSRNQLSGEIPPSFAGLKSISTLNLSSNGLSGRIPTSNQLQTLVDPSIYSNNSGLCGFPLEDCVSSSTSKHGETGQGEDMEALWLYCFVAAGFIFGFWLYWSIFLRHSETWGCAFYQHVDNMQEQFSKKVHSCIWCFQATRTKRARLVQPRSSFLSF</sequence>
<dbReference type="Proteomes" id="UP001732700">
    <property type="component" value="Chromosome 4A"/>
</dbReference>
<evidence type="ECO:0000313" key="1">
    <source>
        <dbReference type="EnsemblPlants" id="AVESA.00010b.r2.4AG0643230.1.CDS"/>
    </source>
</evidence>
<evidence type="ECO:0000313" key="2">
    <source>
        <dbReference type="Proteomes" id="UP001732700"/>
    </source>
</evidence>
<proteinExistence type="predicted"/>
<organism evidence="1 2">
    <name type="scientific">Avena sativa</name>
    <name type="common">Oat</name>
    <dbReference type="NCBI Taxonomy" id="4498"/>
    <lineage>
        <taxon>Eukaryota</taxon>
        <taxon>Viridiplantae</taxon>
        <taxon>Streptophyta</taxon>
        <taxon>Embryophyta</taxon>
        <taxon>Tracheophyta</taxon>
        <taxon>Spermatophyta</taxon>
        <taxon>Magnoliopsida</taxon>
        <taxon>Liliopsida</taxon>
        <taxon>Poales</taxon>
        <taxon>Poaceae</taxon>
        <taxon>BOP clade</taxon>
        <taxon>Pooideae</taxon>
        <taxon>Poodae</taxon>
        <taxon>Poeae</taxon>
        <taxon>Poeae Chloroplast Group 1 (Aveneae type)</taxon>
        <taxon>Aveninae</taxon>
        <taxon>Avena</taxon>
    </lineage>
</organism>
<dbReference type="EnsemblPlants" id="AVESA.00010b.r2.4AG0643230.1">
    <property type="protein sequence ID" value="AVESA.00010b.r2.4AG0643230.1.CDS"/>
    <property type="gene ID" value="AVESA.00010b.r2.4AG0643230"/>
</dbReference>
<keyword evidence="2" id="KW-1185">Reference proteome</keyword>
<reference evidence="1" key="1">
    <citation type="submission" date="2021-05" db="EMBL/GenBank/DDBJ databases">
        <authorList>
            <person name="Scholz U."/>
            <person name="Mascher M."/>
            <person name="Fiebig A."/>
        </authorList>
    </citation>
    <scope>NUCLEOTIDE SEQUENCE [LARGE SCALE GENOMIC DNA]</scope>
</reference>
<name>A0ACD5WJ11_AVESA</name>